<dbReference type="Proteomes" id="UP000249115">
    <property type="component" value="Unassembled WGS sequence"/>
</dbReference>
<accession>A0A2W7RG31</accession>
<organism evidence="1 2">
    <name type="scientific">Algoriphagus ratkowskyi</name>
    <dbReference type="NCBI Taxonomy" id="57028"/>
    <lineage>
        <taxon>Bacteria</taxon>
        <taxon>Pseudomonadati</taxon>
        <taxon>Bacteroidota</taxon>
        <taxon>Cytophagia</taxon>
        <taxon>Cytophagales</taxon>
        <taxon>Cyclobacteriaceae</taxon>
        <taxon>Algoriphagus</taxon>
    </lineage>
</organism>
<gene>
    <name evidence="1" type="ORF">LV84_01072</name>
</gene>
<proteinExistence type="predicted"/>
<evidence type="ECO:0000313" key="2">
    <source>
        <dbReference type="Proteomes" id="UP000249115"/>
    </source>
</evidence>
<dbReference type="EMBL" id="QKZU01000003">
    <property type="protein sequence ID" value="PZX59863.1"/>
    <property type="molecule type" value="Genomic_DNA"/>
</dbReference>
<name>A0A2W7RG31_9BACT</name>
<evidence type="ECO:0000313" key="1">
    <source>
        <dbReference type="EMBL" id="PZX59863.1"/>
    </source>
</evidence>
<protein>
    <submittedName>
        <fullName evidence="1">Uncharacterized protein</fullName>
    </submittedName>
</protein>
<reference evidence="1 2" key="1">
    <citation type="submission" date="2018-06" db="EMBL/GenBank/DDBJ databases">
        <title>Genomic Encyclopedia of Archaeal and Bacterial Type Strains, Phase II (KMG-II): from individual species to whole genera.</title>
        <authorList>
            <person name="Goeker M."/>
        </authorList>
    </citation>
    <scope>NUCLEOTIDE SEQUENCE [LARGE SCALE GENOMIC DNA]</scope>
    <source>
        <strain evidence="1 2">DSM 22686</strain>
    </source>
</reference>
<comment type="caution">
    <text evidence="1">The sequence shown here is derived from an EMBL/GenBank/DDBJ whole genome shotgun (WGS) entry which is preliminary data.</text>
</comment>
<dbReference type="RefSeq" id="WP_169712833.1">
    <property type="nucleotide sequence ID" value="NZ_MSSV01000003.1"/>
</dbReference>
<dbReference type="AlphaFoldDB" id="A0A2W7RG31"/>
<sequence>MSELQIQNYNEQIQALEAQITGDMFADMEVRDKIHNLKMERDGVKPTDSSIDCIGCGS</sequence>